<proteinExistence type="predicted"/>
<dbReference type="AlphaFoldDB" id="A0A4R6RB66"/>
<evidence type="ECO:0000256" key="3">
    <source>
        <dbReference type="ARBA" id="ARBA00023163"/>
    </source>
</evidence>
<dbReference type="PANTHER" id="PTHR44591:SF3">
    <property type="entry name" value="RESPONSE REGULATORY DOMAIN-CONTAINING PROTEIN"/>
    <property type="match status" value="1"/>
</dbReference>
<feature type="modified residue" description="4-aspartylphosphate" evidence="4">
    <location>
        <position position="61"/>
    </location>
</feature>
<keyword evidence="3" id="KW-0804">Transcription</keyword>
<evidence type="ECO:0000256" key="1">
    <source>
        <dbReference type="ARBA" id="ARBA00022553"/>
    </source>
</evidence>
<evidence type="ECO:0000259" key="6">
    <source>
        <dbReference type="PROSITE" id="PS50110"/>
    </source>
</evidence>
<dbReference type="Proteomes" id="UP000294547">
    <property type="component" value="Unassembled WGS sequence"/>
</dbReference>
<dbReference type="InterPro" id="IPR001789">
    <property type="entry name" value="Sig_transdc_resp-reg_receiver"/>
</dbReference>
<dbReference type="RefSeq" id="WP_166653460.1">
    <property type="nucleotide sequence ID" value="NZ_BSPM01000009.1"/>
</dbReference>
<organism evidence="7 8">
    <name type="scientific">Oharaeibacter diazotrophicus</name>
    <dbReference type="NCBI Taxonomy" id="1920512"/>
    <lineage>
        <taxon>Bacteria</taxon>
        <taxon>Pseudomonadati</taxon>
        <taxon>Pseudomonadota</taxon>
        <taxon>Alphaproteobacteria</taxon>
        <taxon>Hyphomicrobiales</taxon>
        <taxon>Pleomorphomonadaceae</taxon>
        <taxon>Oharaeibacter</taxon>
    </lineage>
</organism>
<feature type="compositionally biased region" description="Basic and acidic residues" evidence="5">
    <location>
        <begin position="294"/>
        <end position="303"/>
    </location>
</feature>
<dbReference type="Pfam" id="PF00072">
    <property type="entry name" value="Response_reg"/>
    <property type="match status" value="1"/>
</dbReference>
<feature type="region of interest" description="Disordered" evidence="5">
    <location>
        <begin position="243"/>
        <end position="319"/>
    </location>
</feature>
<evidence type="ECO:0000256" key="4">
    <source>
        <dbReference type="PROSITE-ProRule" id="PRU00169"/>
    </source>
</evidence>
<dbReference type="Gene3D" id="3.40.50.2300">
    <property type="match status" value="1"/>
</dbReference>
<comment type="caution">
    <text evidence="7">The sequence shown here is derived from an EMBL/GenBank/DDBJ whole genome shotgun (WGS) entry which is preliminary data.</text>
</comment>
<dbReference type="InterPro" id="IPR011006">
    <property type="entry name" value="CheY-like_superfamily"/>
</dbReference>
<protein>
    <submittedName>
        <fullName evidence="7">Response regulator receiver domain-containing protein</fullName>
    </submittedName>
</protein>
<feature type="compositionally biased region" description="Pro residues" evidence="5">
    <location>
        <begin position="243"/>
        <end position="260"/>
    </location>
</feature>
<evidence type="ECO:0000313" key="8">
    <source>
        <dbReference type="Proteomes" id="UP000294547"/>
    </source>
</evidence>
<keyword evidence="2" id="KW-0805">Transcription regulation</keyword>
<dbReference type="SMART" id="SM00448">
    <property type="entry name" value="REC"/>
    <property type="match status" value="1"/>
</dbReference>
<dbReference type="GO" id="GO:0000160">
    <property type="term" value="P:phosphorelay signal transduction system"/>
    <property type="evidence" value="ECO:0007669"/>
    <property type="project" value="InterPro"/>
</dbReference>
<name>A0A4R6RB66_9HYPH</name>
<dbReference type="PANTHER" id="PTHR44591">
    <property type="entry name" value="STRESS RESPONSE REGULATOR PROTEIN 1"/>
    <property type="match status" value="1"/>
</dbReference>
<accession>A0A4R6RB66</accession>
<dbReference type="PROSITE" id="PS50110">
    <property type="entry name" value="RESPONSE_REGULATORY"/>
    <property type="match status" value="1"/>
</dbReference>
<feature type="compositionally biased region" description="Low complexity" evidence="5">
    <location>
        <begin position="261"/>
        <end position="275"/>
    </location>
</feature>
<reference evidence="7 8" key="1">
    <citation type="submission" date="2019-03" db="EMBL/GenBank/DDBJ databases">
        <title>Genomic Encyclopedia of Type Strains, Phase IV (KMG-IV): sequencing the most valuable type-strain genomes for metagenomic binning, comparative biology and taxonomic classification.</title>
        <authorList>
            <person name="Goeker M."/>
        </authorList>
    </citation>
    <scope>NUCLEOTIDE SEQUENCE [LARGE SCALE GENOMIC DNA]</scope>
    <source>
        <strain evidence="7 8">DSM 102969</strain>
    </source>
</reference>
<sequence length="319" mass="34801">MSRVLPYSDRSIVVVDDNRKFLAIVGAMLREFGFQWIHEFEDPREAFLFCTRAHVDCIVTDLVMRPVDGFQFADKVRHADVVVNRVVPIILATGAGERKLILSAISHGIDEVLVKPFSAVQLRERLVAVFERPRVYIKTPTGYFGPDRRRRNDPRYHGPERRVKNEAIVVDETMLKAMRAETRRKYGKVRPSPLEPEVVEPVLVGPITTIPVSVITDKNGKKTVVRVPTPMREEIAAAAAPAAVPPAPPAPPAVPAPAPAAAPVAAPAPVRSAPPAAAPPPFAAPRLPAAAKPAETKAPERSAPKRPPAGEADFHFLDL</sequence>
<feature type="compositionally biased region" description="Low complexity" evidence="5">
    <location>
        <begin position="284"/>
        <end position="293"/>
    </location>
</feature>
<dbReference type="SUPFAM" id="SSF52172">
    <property type="entry name" value="CheY-like"/>
    <property type="match status" value="1"/>
</dbReference>
<evidence type="ECO:0000256" key="2">
    <source>
        <dbReference type="ARBA" id="ARBA00023015"/>
    </source>
</evidence>
<dbReference type="EMBL" id="SNXY01000009">
    <property type="protein sequence ID" value="TDP83264.1"/>
    <property type="molecule type" value="Genomic_DNA"/>
</dbReference>
<evidence type="ECO:0000256" key="5">
    <source>
        <dbReference type="SAM" id="MobiDB-lite"/>
    </source>
</evidence>
<feature type="domain" description="Response regulatory" evidence="6">
    <location>
        <begin position="11"/>
        <end position="130"/>
    </location>
</feature>
<gene>
    <name evidence="7" type="ORF">EDD54_3223</name>
</gene>
<evidence type="ECO:0000313" key="7">
    <source>
        <dbReference type="EMBL" id="TDP83264.1"/>
    </source>
</evidence>
<keyword evidence="8" id="KW-1185">Reference proteome</keyword>
<dbReference type="InterPro" id="IPR050595">
    <property type="entry name" value="Bact_response_regulator"/>
</dbReference>
<keyword evidence="1 4" id="KW-0597">Phosphoprotein</keyword>